<dbReference type="Proteomes" id="UP000246464">
    <property type="component" value="Chromosome 20"/>
</dbReference>
<organism evidence="1 2">
    <name type="scientific">Scophthalmus maximus</name>
    <name type="common">Turbot</name>
    <name type="synonym">Psetta maxima</name>
    <dbReference type="NCBI Taxonomy" id="52904"/>
    <lineage>
        <taxon>Eukaryota</taxon>
        <taxon>Metazoa</taxon>
        <taxon>Chordata</taxon>
        <taxon>Craniata</taxon>
        <taxon>Vertebrata</taxon>
        <taxon>Euteleostomi</taxon>
        <taxon>Actinopterygii</taxon>
        <taxon>Neopterygii</taxon>
        <taxon>Teleostei</taxon>
        <taxon>Neoteleostei</taxon>
        <taxon>Acanthomorphata</taxon>
        <taxon>Carangaria</taxon>
        <taxon>Pleuronectiformes</taxon>
        <taxon>Pleuronectoidei</taxon>
        <taxon>Scophthalmidae</taxon>
        <taxon>Scophthalmus</taxon>
    </lineage>
</organism>
<gene>
    <name evidence="1" type="ORF">SMAX5B_017564</name>
</gene>
<keyword evidence="2" id="KW-1185">Reference proteome</keyword>
<evidence type="ECO:0000313" key="2">
    <source>
        <dbReference type="Proteomes" id="UP000246464"/>
    </source>
</evidence>
<accession>A0A2U9CUF4</accession>
<proteinExistence type="predicted"/>
<reference evidence="1 2" key="1">
    <citation type="submission" date="2017-12" db="EMBL/GenBank/DDBJ databases">
        <title>Integrating genomic resources of turbot (Scophthalmus maximus) in depth evaluation of genetic and physical mapping variation across individuals.</title>
        <authorList>
            <person name="Martinez P."/>
        </authorList>
    </citation>
    <scope>NUCLEOTIDE SEQUENCE [LARGE SCALE GENOMIC DNA]</scope>
</reference>
<evidence type="ECO:0000313" key="1">
    <source>
        <dbReference type="EMBL" id="AWP19600.1"/>
    </source>
</evidence>
<sequence length="121" mass="12915">MTPAMVKWRVEKVNEMGNSGSGEVGGDGKKQELGYPGQHLFNLLPSRTNPSAIKTLKGPIFDARPGQPNLLFTVCLFTVLSQSKAASAMEKLSPCSLTTQNSSVTDVCGSLQGGRSWTQLT</sequence>
<dbReference type="EMBL" id="CP026262">
    <property type="protein sequence ID" value="AWP19600.1"/>
    <property type="molecule type" value="Genomic_DNA"/>
</dbReference>
<name>A0A2U9CUF4_SCOMX</name>
<protein>
    <submittedName>
        <fullName evidence="1">Uncharacterized protein</fullName>
    </submittedName>
</protein>
<dbReference type="AlphaFoldDB" id="A0A2U9CUF4"/>